<comment type="caution">
    <text evidence="2">The sequence shown here is derived from an EMBL/GenBank/DDBJ whole genome shotgun (WGS) entry which is preliminary data.</text>
</comment>
<protein>
    <recommendedName>
        <fullName evidence="4">SSD domain-containing protein</fullName>
    </recommendedName>
</protein>
<accession>A0ABN9RIT5</accession>
<evidence type="ECO:0000256" key="1">
    <source>
        <dbReference type="SAM" id="Phobius"/>
    </source>
</evidence>
<sequence length="216" mass="22395">MEVLYPNGYNSELENPQVPNTYGVSLTFALAQREDAMKSLIFQNLGIACAAVAVTVIVMLSPLVGLFVGAVVVCVDVVILGLLTLYGAKLDFTALACLSCSIGLVVDYSTHTAFTYLNHPGGPAAKLHASVSTMGASVLSGGGSTFLGISVLVFASSKAFRYFFYVLGTAVLMGTLIGVTVSPILLSIFHALAGPVCGRGQRAPEGAPAELDSVEQ</sequence>
<keyword evidence="3" id="KW-1185">Reference proteome</keyword>
<keyword evidence="1" id="KW-0812">Transmembrane</keyword>
<keyword evidence="1" id="KW-0472">Membrane</keyword>
<dbReference type="Proteomes" id="UP001189429">
    <property type="component" value="Unassembled WGS sequence"/>
</dbReference>
<proteinExistence type="predicted"/>
<feature type="transmembrane region" description="Helical" evidence="1">
    <location>
        <begin position="134"/>
        <end position="155"/>
    </location>
</feature>
<evidence type="ECO:0000313" key="2">
    <source>
        <dbReference type="EMBL" id="CAK0818534.1"/>
    </source>
</evidence>
<dbReference type="PANTHER" id="PTHR10796">
    <property type="entry name" value="PATCHED-RELATED"/>
    <property type="match status" value="1"/>
</dbReference>
<feature type="transmembrane region" description="Helical" evidence="1">
    <location>
        <begin position="162"/>
        <end position="186"/>
    </location>
</feature>
<dbReference type="SUPFAM" id="SSF82866">
    <property type="entry name" value="Multidrug efflux transporter AcrB transmembrane domain"/>
    <property type="match status" value="1"/>
</dbReference>
<organism evidence="2 3">
    <name type="scientific">Prorocentrum cordatum</name>
    <dbReference type="NCBI Taxonomy" id="2364126"/>
    <lineage>
        <taxon>Eukaryota</taxon>
        <taxon>Sar</taxon>
        <taxon>Alveolata</taxon>
        <taxon>Dinophyceae</taxon>
        <taxon>Prorocentrales</taxon>
        <taxon>Prorocentraceae</taxon>
        <taxon>Prorocentrum</taxon>
    </lineage>
</organism>
<keyword evidence="1" id="KW-1133">Transmembrane helix</keyword>
<dbReference type="Gene3D" id="1.20.1640.10">
    <property type="entry name" value="Multidrug efflux transporter AcrB transmembrane domain"/>
    <property type="match status" value="1"/>
</dbReference>
<evidence type="ECO:0008006" key="4">
    <source>
        <dbReference type="Google" id="ProtNLM"/>
    </source>
</evidence>
<reference evidence="2" key="1">
    <citation type="submission" date="2023-10" db="EMBL/GenBank/DDBJ databases">
        <authorList>
            <person name="Chen Y."/>
            <person name="Shah S."/>
            <person name="Dougan E. K."/>
            <person name="Thang M."/>
            <person name="Chan C."/>
        </authorList>
    </citation>
    <scope>NUCLEOTIDE SEQUENCE [LARGE SCALE GENOMIC DNA]</scope>
</reference>
<dbReference type="InterPro" id="IPR051697">
    <property type="entry name" value="Patched_domain-protein"/>
</dbReference>
<dbReference type="EMBL" id="CAUYUJ010006756">
    <property type="protein sequence ID" value="CAK0818534.1"/>
    <property type="molecule type" value="Genomic_DNA"/>
</dbReference>
<feature type="transmembrane region" description="Helical" evidence="1">
    <location>
        <begin position="66"/>
        <end position="85"/>
    </location>
</feature>
<feature type="transmembrane region" description="Helical" evidence="1">
    <location>
        <begin position="92"/>
        <end position="114"/>
    </location>
</feature>
<gene>
    <name evidence="2" type="ORF">PCOR1329_LOCUS20779</name>
</gene>
<dbReference type="PANTHER" id="PTHR10796:SF92">
    <property type="entry name" value="PATCHED-RELATED, ISOFORM A"/>
    <property type="match status" value="1"/>
</dbReference>
<name>A0ABN9RIT5_9DINO</name>
<evidence type="ECO:0000313" key="3">
    <source>
        <dbReference type="Proteomes" id="UP001189429"/>
    </source>
</evidence>
<feature type="transmembrane region" description="Helical" evidence="1">
    <location>
        <begin position="40"/>
        <end position="60"/>
    </location>
</feature>